<evidence type="ECO:0000256" key="3">
    <source>
        <dbReference type="SAM" id="MobiDB-lite"/>
    </source>
</evidence>
<name>A0A6H5I719_9HYME</name>
<gene>
    <name evidence="5" type="ORF">TBRA_LOCUS3477</name>
</gene>
<evidence type="ECO:0000256" key="1">
    <source>
        <dbReference type="ARBA" id="ARBA00001968"/>
    </source>
</evidence>
<dbReference type="Proteomes" id="UP000479190">
    <property type="component" value="Unassembled WGS sequence"/>
</dbReference>
<keyword evidence="6" id="KW-1185">Reference proteome</keyword>
<evidence type="ECO:0000313" key="5">
    <source>
        <dbReference type="EMBL" id="CAB0031508.1"/>
    </source>
</evidence>
<protein>
    <recommendedName>
        <fullName evidence="4">DDE Tnp4 domain-containing protein</fullName>
    </recommendedName>
</protein>
<sequence>MENEQNLIYEEIVRTFFMNNPDFHNKGVKAFKERDKIKKLEVLISHLRERNIHKTVGEIQATWNNMEKNFRKNFSKENNLPSGSGAQTSNTLPNDMLFLAPSLCHRQPTSSIASTSHGFPLATMNSFAPIPTNYFMPFPNPYPYHNPFFGQANPLMPQAGFPIHPSNQATPFSYEAHKRQTPKTPQLDSFAIKKKRKLELEESSNNELKKNVIMSVVKCHHQVLIFKFFKRSMNDAGVLMHSDLGIALNENVVQLPPIMYLPGSNLRSSHYFVGDGFFPLKTYLMKPFNRNINLTVPQRIFNYRLSHARRIVECAFGQLSQQWQVNQNTLNWSLLTNTQLFQISTNDGRLTNCCYAPTRLHGRICLGVYPVSTRRVYGVGVFPPFGAKIWSKDQCTQGRAEKTNDNRSEGIQRTRQNQKIGGLNIAFTRTQHSQNRNFEHASRKDKKCKDSPSFARSNSSIDLSEKVVICTSLRFRYNASATINSRDRYLHRRCVRVDNAERSTREAVAAICNLAFHNAAWPQYDFIGISKQSRSACRALNGKHGRREQHHFTLLIYTRITICGPAKTTYSISCVQVLEGLDIGIESSASIGISPSSGTSGPCNEKERKKSRWHLTSASNDIQPLVDRDNSNSSSGSSSTCTQSLQTRPSVAAEFHEAEKRAAASGRCATFVKIALFRVDFQNEYQCPPRKDGRARGENICRRDSAADRKCAQASVVWLRVHEAKRAIRIAKVIFRA</sequence>
<feature type="non-terminal residue" evidence="5">
    <location>
        <position position="737"/>
    </location>
</feature>
<evidence type="ECO:0000259" key="4">
    <source>
        <dbReference type="Pfam" id="PF13359"/>
    </source>
</evidence>
<organism evidence="5 6">
    <name type="scientific">Trichogramma brassicae</name>
    <dbReference type="NCBI Taxonomy" id="86971"/>
    <lineage>
        <taxon>Eukaryota</taxon>
        <taxon>Metazoa</taxon>
        <taxon>Ecdysozoa</taxon>
        <taxon>Arthropoda</taxon>
        <taxon>Hexapoda</taxon>
        <taxon>Insecta</taxon>
        <taxon>Pterygota</taxon>
        <taxon>Neoptera</taxon>
        <taxon>Endopterygota</taxon>
        <taxon>Hymenoptera</taxon>
        <taxon>Apocrita</taxon>
        <taxon>Proctotrupomorpha</taxon>
        <taxon>Chalcidoidea</taxon>
        <taxon>Trichogrammatidae</taxon>
        <taxon>Trichogramma</taxon>
    </lineage>
</organism>
<dbReference type="EMBL" id="CADCXV010000645">
    <property type="protein sequence ID" value="CAB0031508.1"/>
    <property type="molecule type" value="Genomic_DNA"/>
</dbReference>
<dbReference type="Pfam" id="PF13359">
    <property type="entry name" value="DDE_Tnp_4"/>
    <property type="match status" value="1"/>
</dbReference>
<feature type="compositionally biased region" description="Basic and acidic residues" evidence="3">
    <location>
        <begin position="437"/>
        <end position="450"/>
    </location>
</feature>
<evidence type="ECO:0000313" key="6">
    <source>
        <dbReference type="Proteomes" id="UP000479190"/>
    </source>
</evidence>
<feature type="domain" description="DDE Tnp4" evidence="4">
    <location>
        <begin position="228"/>
        <end position="335"/>
    </location>
</feature>
<reference evidence="5 6" key="1">
    <citation type="submission" date="2020-02" db="EMBL/GenBank/DDBJ databases">
        <authorList>
            <person name="Ferguson B K."/>
        </authorList>
    </citation>
    <scope>NUCLEOTIDE SEQUENCE [LARGE SCALE GENOMIC DNA]</scope>
</reference>
<evidence type="ECO:0000256" key="2">
    <source>
        <dbReference type="ARBA" id="ARBA00022723"/>
    </source>
</evidence>
<feature type="region of interest" description="Disordered" evidence="3">
    <location>
        <begin position="435"/>
        <end position="457"/>
    </location>
</feature>
<dbReference type="AlphaFoldDB" id="A0A6H5I719"/>
<dbReference type="GO" id="GO:0046872">
    <property type="term" value="F:metal ion binding"/>
    <property type="evidence" value="ECO:0007669"/>
    <property type="project" value="UniProtKB-KW"/>
</dbReference>
<dbReference type="OrthoDB" id="6627079at2759"/>
<proteinExistence type="predicted"/>
<accession>A0A6H5I719</accession>
<feature type="region of interest" description="Disordered" evidence="3">
    <location>
        <begin position="593"/>
        <end position="645"/>
    </location>
</feature>
<comment type="cofactor">
    <cofactor evidence="1">
        <name>a divalent metal cation</name>
        <dbReference type="ChEBI" id="CHEBI:60240"/>
    </cofactor>
</comment>
<dbReference type="InterPro" id="IPR027806">
    <property type="entry name" value="HARBI1_dom"/>
</dbReference>
<keyword evidence="2" id="KW-0479">Metal-binding</keyword>